<feature type="region of interest" description="Disordered" evidence="4">
    <location>
        <begin position="721"/>
        <end position="786"/>
    </location>
</feature>
<dbReference type="CDD" id="cd06576">
    <property type="entry name" value="PASTA_Pbp2x-like_1"/>
    <property type="match status" value="1"/>
</dbReference>
<keyword evidence="5" id="KW-0812">Transmembrane</keyword>
<comment type="caution">
    <text evidence="7">The sequence shown here is derived from an EMBL/GenBank/DDBJ whole genome shotgun (WGS) entry which is preliminary data.</text>
</comment>
<protein>
    <submittedName>
        <fullName evidence="7">Penicillin-binding transpeptidase domain-containing protein</fullName>
    </submittedName>
</protein>
<evidence type="ECO:0000256" key="2">
    <source>
        <dbReference type="ARBA" id="ARBA00007171"/>
    </source>
</evidence>
<dbReference type="PANTHER" id="PTHR30627">
    <property type="entry name" value="PEPTIDOGLYCAN D,D-TRANSPEPTIDASE"/>
    <property type="match status" value="1"/>
</dbReference>
<evidence type="ECO:0000313" key="8">
    <source>
        <dbReference type="Proteomes" id="UP001596044"/>
    </source>
</evidence>
<dbReference type="Gene3D" id="3.40.710.10">
    <property type="entry name" value="DD-peptidase/beta-lactamase superfamily"/>
    <property type="match status" value="1"/>
</dbReference>
<dbReference type="InterPro" id="IPR005543">
    <property type="entry name" value="PASTA_dom"/>
</dbReference>
<proteinExistence type="inferred from homology"/>
<reference evidence="8" key="1">
    <citation type="journal article" date="2019" name="Int. J. Syst. Evol. Microbiol.">
        <title>The Global Catalogue of Microorganisms (GCM) 10K type strain sequencing project: providing services to taxonomists for standard genome sequencing and annotation.</title>
        <authorList>
            <consortium name="The Broad Institute Genomics Platform"/>
            <consortium name="The Broad Institute Genome Sequencing Center for Infectious Disease"/>
            <person name="Wu L."/>
            <person name="Ma J."/>
        </authorList>
    </citation>
    <scope>NUCLEOTIDE SEQUENCE [LARGE SCALE GENOMIC DNA]</scope>
    <source>
        <strain evidence="8">KACC 11904</strain>
    </source>
</reference>
<evidence type="ECO:0000313" key="7">
    <source>
        <dbReference type="EMBL" id="MFC5450189.1"/>
    </source>
</evidence>
<evidence type="ECO:0000256" key="4">
    <source>
        <dbReference type="SAM" id="MobiDB-lite"/>
    </source>
</evidence>
<feature type="transmembrane region" description="Helical" evidence="5">
    <location>
        <begin position="7"/>
        <end position="29"/>
    </location>
</feature>
<feature type="compositionally biased region" description="Low complexity" evidence="4">
    <location>
        <begin position="726"/>
        <end position="754"/>
    </location>
</feature>
<organism evidence="7 8">
    <name type="scientific">Paenibacillus aestuarii</name>
    <dbReference type="NCBI Taxonomy" id="516965"/>
    <lineage>
        <taxon>Bacteria</taxon>
        <taxon>Bacillati</taxon>
        <taxon>Bacillota</taxon>
        <taxon>Bacilli</taxon>
        <taxon>Bacillales</taxon>
        <taxon>Paenibacillaceae</taxon>
        <taxon>Paenibacillus</taxon>
    </lineage>
</organism>
<dbReference type="PANTHER" id="PTHR30627:SF26">
    <property type="entry name" value="PENICILLIN-BINDING PROTEIN 2B"/>
    <property type="match status" value="1"/>
</dbReference>
<evidence type="ECO:0000256" key="5">
    <source>
        <dbReference type="SAM" id="Phobius"/>
    </source>
</evidence>
<dbReference type="Pfam" id="PF00905">
    <property type="entry name" value="Transpeptidase"/>
    <property type="match status" value="1"/>
</dbReference>
<accession>A0ABW0KA34</accession>
<dbReference type="Pfam" id="PF03717">
    <property type="entry name" value="PBP_dimer"/>
    <property type="match status" value="1"/>
</dbReference>
<dbReference type="Pfam" id="PF03793">
    <property type="entry name" value="PASTA"/>
    <property type="match status" value="1"/>
</dbReference>
<comment type="subcellular location">
    <subcellularLocation>
        <location evidence="1">Membrane</location>
    </subcellularLocation>
</comment>
<dbReference type="InterPro" id="IPR001460">
    <property type="entry name" value="PCN-bd_Tpept"/>
</dbReference>
<dbReference type="EMBL" id="JBHSMJ010000025">
    <property type="protein sequence ID" value="MFC5450189.1"/>
    <property type="molecule type" value="Genomic_DNA"/>
</dbReference>
<keyword evidence="3 5" id="KW-0472">Membrane</keyword>
<dbReference type="SUPFAM" id="SSF56519">
    <property type="entry name" value="Penicillin binding protein dimerisation domain"/>
    <property type="match status" value="1"/>
</dbReference>
<dbReference type="SMART" id="SM00740">
    <property type="entry name" value="PASTA"/>
    <property type="match status" value="1"/>
</dbReference>
<feature type="compositionally biased region" description="Low complexity" evidence="4">
    <location>
        <begin position="762"/>
        <end position="774"/>
    </location>
</feature>
<dbReference type="RefSeq" id="WP_270885486.1">
    <property type="nucleotide sequence ID" value="NZ_JAQFVF010000089.1"/>
</dbReference>
<dbReference type="SUPFAM" id="SSF56601">
    <property type="entry name" value="beta-lactamase/transpeptidase-like"/>
    <property type="match status" value="1"/>
</dbReference>
<dbReference type="InterPro" id="IPR012338">
    <property type="entry name" value="Beta-lactam/transpept-like"/>
</dbReference>
<name>A0ABW0KA34_9BACL</name>
<keyword evidence="5" id="KW-1133">Transmembrane helix</keyword>
<dbReference type="InterPro" id="IPR036138">
    <property type="entry name" value="PBP_dimer_sf"/>
</dbReference>
<dbReference type="Gene3D" id="3.30.450.330">
    <property type="match status" value="1"/>
</dbReference>
<dbReference type="Gene3D" id="3.90.1310.10">
    <property type="entry name" value="Penicillin-binding protein 2a (Domain 2)"/>
    <property type="match status" value="1"/>
</dbReference>
<dbReference type="InterPro" id="IPR050515">
    <property type="entry name" value="Beta-lactam/transpept"/>
</dbReference>
<gene>
    <name evidence="7" type="ORF">ACFPOG_18225</name>
</gene>
<keyword evidence="8" id="KW-1185">Reference proteome</keyword>
<evidence type="ECO:0000259" key="6">
    <source>
        <dbReference type="PROSITE" id="PS51178"/>
    </source>
</evidence>
<evidence type="ECO:0000256" key="1">
    <source>
        <dbReference type="ARBA" id="ARBA00004370"/>
    </source>
</evidence>
<sequence length="786" mass="85880">MTKKIKIRSLIIGGVFTLLFVVLITKVYWIQVVEASWLVGQAQKIWETDKVLQPVRGSILDRNDKVLAVDATSYTLVLNPKLINEYGIAEDVAQGLAEILKDSDAAKAELVNKIRDKATKKKPDGTDFALNVEIHNEGWKIEKDKADAVTELVKNLRVKLKKKEKTDIGVNMLEDKKRYYPGESLASQVLGYMNKEGVPSLGLELSMDDVLKGVPGMMNYETDGKGVELPDSKIQFKPAADGKNVRLTIDKNIQFYMESALAKVNEQWHPKSLTAIAVDPKTMEVLGMANLPTFNPNKYWMIQDQSDFKNNAIASRYEPGSTFKIVTLAGTVQEGLFNPNEMYQSGMIRVQDRELHDHNRVGWGKISYLDGLKRSSNVAFVKLGYEKLGTTKLENYIRQFGFDQKTNIDLAGEVSGLIDMKYPSEYATATYGQGKVVVTAIQQTAAYAAMANGGKLMWPHVVKDIIDPKTGETKHFAPQEVRQIVSEQTASQVSNYLEQVVSDQEIGTGKLAYIDGYRVAGKTGTANIVLPGEKTYSPNTWVISFIGYAPVEDPRILVTLIADQPDLGGNYHLGGQVLAPAFKDIVTESLHYMGVASSKQMKLEPVQTNKLKVPDFSDATTDAAKEKAKENGLNLEFFGKGSKVVDQFPKAGTEILGTQRIYVAMQPIEEMLLPTLTGTSLRDAMEVCSFLKVNCQTNGEGYVTSQTADADSRTATLELKPLSGKTSSSASPSAASSSSASSSTTSTSEAASSPSPTPTPTPSSNIAPTPSPSSGNKERTTNDKTP</sequence>
<evidence type="ECO:0000256" key="3">
    <source>
        <dbReference type="ARBA" id="ARBA00023136"/>
    </source>
</evidence>
<dbReference type="InterPro" id="IPR005311">
    <property type="entry name" value="PBP_dimer"/>
</dbReference>
<dbReference type="SUPFAM" id="SSF54184">
    <property type="entry name" value="Penicillin-binding protein 2x (pbp-2x), c-terminal domain"/>
    <property type="match status" value="2"/>
</dbReference>
<dbReference type="PROSITE" id="PS51178">
    <property type="entry name" value="PASTA"/>
    <property type="match status" value="1"/>
</dbReference>
<comment type="similarity">
    <text evidence="2">Belongs to the transpeptidase family.</text>
</comment>
<feature type="compositionally biased region" description="Basic and acidic residues" evidence="4">
    <location>
        <begin position="776"/>
        <end position="786"/>
    </location>
</feature>
<feature type="domain" description="PASTA" evidence="6">
    <location>
        <begin position="607"/>
        <end position="665"/>
    </location>
</feature>
<dbReference type="Proteomes" id="UP001596044">
    <property type="component" value="Unassembled WGS sequence"/>
</dbReference>